<feature type="domain" description="Methyltransferase type 12" evidence="5">
    <location>
        <begin position="197"/>
        <end position="300"/>
    </location>
</feature>
<dbReference type="PIRSF" id="PIRSF037755">
    <property type="entry name" value="Mettl2_prd"/>
    <property type="match status" value="1"/>
</dbReference>
<dbReference type="Proteomes" id="UP001249851">
    <property type="component" value="Unassembled WGS sequence"/>
</dbReference>
<protein>
    <recommendedName>
        <fullName evidence="4">tRNA N(3)-methylcytidine methyltransferase</fullName>
        <ecNumber evidence="4">2.1.1.-</ecNumber>
    </recommendedName>
</protein>
<dbReference type="GO" id="GO:0052735">
    <property type="term" value="F:tRNA (cytidine-3-)-methyltransferase activity"/>
    <property type="evidence" value="ECO:0007669"/>
    <property type="project" value="TreeGrafter"/>
</dbReference>
<evidence type="ECO:0000256" key="4">
    <source>
        <dbReference type="PIRNR" id="PIRNR037755"/>
    </source>
</evidence>
<dbReference type="CDD" id="cd02440">
    <property type="entry name" value="AdoMet_MTases"/>
    <property type="match status" value="1"/>
</dbReference>
<keyword evidence="7" id="KW-1185">Reference proteome</keyword>
<dbReference type="InterPro" id="IPR026113">
    <property type="entry name" value="METTL2/6/8-like"/>
</dbReference>
<evidence type="ECO:0000313" key="6">
    <source>
        <dbReference type="EMBL" id="KAK2564801.1"/>
    </source>
</evidence>
<dbReference type="InterPro" id="IPR029063">
    <property type="entry name" value="SAM-dependent_MTases_sf"/>
</dbReference>
<evidence type="ECO:0000259" key="5">
    <source>
        <dbReference type="Pfam" id="PF08242"/>
    </source>
</evidence>
<evidence type="ECO:0000256" key="3">
    <source>
        <dbReference type="ARBA" id="ARBA00022679"/>
    </source>
</evidence>
<keyword evidence="3 4" id="KW-0808">Transferase</keyword>
<dbReference type="AlphaFoldDB" id="A0AAD9QPL3"/>
<sequence>MADENDSSRPQFGNRFLSDPSKVFEHNAWDNVEWDSDQEHAASQKIMENSEVILEEYEQVLYEEKASNFWDEFYMQHQNRFFKDRHWLFTEFPELSGPEITYSHYDQKINSKTTKPGTCSGADTKLSTCLRNSSIVSKTDVGQLHSEKTQNISNLSNVMDASGENSLLHAKDIDRKLSQLGLFDQAFPGYQKSKRILEVGCGVGNTVFPILEANKDPDLFIYCCDFSLNAIRLVKEHPDYNPERCHAFVCNITDKALVFPFPDESLDIVILIFVLSAIHPDRMQDVINRLSQLLKPGGLILFRDYGRYDMAQLRFKKGKCLAENFYVRGDGTRVYFFTPGRRMPSK</sequence>
<dbReference type="SUPFAM" id="SSF53335">
    <property type="entry name" value="S-adenosyl-L-methionine-dependent methyltransferases"/>
    <property type="match status" value="1"/>
</dbReference>
<name>A0AAD9QPL3_ACRCE</name>
<proteinExistence type="inferred from homology"/>
<evidence type="ECO:0000313" key="7">
    <source>
        <dbReference type="Proteomes" id="UP001249851"/>
    </source>
</evidence>
<dbReference type="PANTHER" id="PTHR22809">
    <property type="entry name" value="METHYLTRANSFERASE-RELATED"/>
    <property type="match status" value="1"/>
</dbReference>
<comment type="function">
    <text evidence="4">S-adenosyl-L-methionine-dependent methyltransferase.</text>
</comment>
<dbReference type="Gene3D" id="3.40.50.150">
    <property type="entry name" value="Vaccinia Virus protein VP39"/>
    <property type="match status" value="1"/>
</dbReference>
<accession>A0AAD9QPL3</accession>
<dbReference type="PANTHER" id="PTHR22809:SF11">
    <property type="entry name" value="TRNA N(3)-METHYLCYTIDINE METHYLTRANSFERASE METTL2"/>
    <property type="match status" value="1"/>
</dbReference>
<comment type="caution">
    <text evidence="6">The sequence shown here is derived from an EMBL/GenBank/DDBJ whole genome shotgun (WGS) entry which is preliminary data.</text>
</comment>
<organism evidence="6 7">
    <name type="scientific">Acropora cervicornis</name>
    <name type="common">Staghorn coral</name>
    <dbReference type="NCBI Taxonomy" id="6130"/>
    <lineage>
        <taxon>Eukaryota</taxon>
        <taxon>Metazoa</taxon>
        <taxon>Cnidaria</taxon>
        <taxon>Anthozoa</taxon>
        <taxon>Hexacorallia</taxon>
        <taxon>Scleractinia</taxon>
        <taxon>Astrocoeniina</taxon>
        <taxon>Acroporidae</taxon>
        <taxon>Acropora</taxon>
    </lineage>
</organism>
<dbReference type="EC" id="2.1.1.-" evidence="4"/>
<dbReference type="EMBL" id="JARQWQ010000021">
    <property type="protein sequence ID" value="KAK2564801.1"/>
    <property type="molecule type" value="Genomic_DNA"/>
</dbReference>
<dbReference type="InterPro" id="IPR013217">
    <property type="entry name" value="Methyltransf_12"/>
</dbReference>
<comment type="similarity">
    <text evidence="1 4">Belongs to the methyltransferase superfamily. METL family.</text>
</comment>
<keyword evidence="2 4" id="KW-0489">Methyltransferase</keyword>
<dbReference type="Pfam" id="PF08242">
    <property type="entry name" value="Methyltransf_12"/>
    <property type="match status" value="1"/>
</dbReference>
<dbReference type="GO" id="GO:0032259">
    <property type="term" value="P:methylation"/>
    <property type="evidence" value="ECO:0007669"/>
    <property type="project" value="UniProtKB-KW"/>
</dbReference>
<evidence type="ECO:0000256" key="1">
    <source>
        <dbReference type="ARBA" id="ARBA00009725"/>
    </source>
</evidence>
<reference evidence="6" key="2">
    <citation type="journal article" date="2023" name="Science">
        <title>Genomic signatures of disease resistance in endangered staghorn corals.</title>
        <authorList>
            <person name="Vollmer S.V."/>
            <person name="Selwyn J.D."/>
            <person name="Despard B.A."/>
            <person name="Roesel C.L."/>
        </authorList>
    </citation>
    <scope>NUCLEOTIDE SEQUENCE</scope>
    <source>
        <strain evidence="6">K2</strain>
    </source>
</reference>
<evidence type="ECO:0000256" key="2">
    <source>
        <dbReference type="ARBA" id="ARBA00022603"/>
    </source>
</evidence>
<gene>
    <name evidence="6" type="ORF">P5673_011489</name>
</gene>
<reference evidence="6" key="1">
    <citation type="journal article" date="2023" name="G3 (Bethesda)">
        <title>Whole genome assembly and annotation of the endangered Caribbean coral Acropora cervicornis.</title>
        <authorList>
            <person name="Selwyn J.D."/>
            <person name="Vollmer S.V."/>
        </authorList>
    </citation>
    <scope>NUCLEOTIDE SEQUENCE</scope>
    <source>
        <strain evidence="6">K2</strain>
    </source>
</reference>